<dbReference type="EMBL" id="FQZB01000010">
    <property type="protein sequence ID" value="SHJ71126.1"/>
    <property type="molecule type" value="Genomic_DNA"/>
</dbReference>
<feature type="domain" description="VWFA" evidence="2">
    <location>
        <begin position="86"/>
        <end position="334"/>
    </location>
</feature>
<accession>A0A1M6LIU7</accession>
<dbReference type="PROSITE" id="PS50234">
    <property type="entry name" value="VWFA"/>
    <property type="match status" value="2"/>
</dbReference>
<evidence type="ECO:0000259" key="2">
    <source>
        <dbReference type="PROSITE" id="PS50234"/>
    </source>
</evidence>
<dbReference type="RefSeq" id="WP_072987700.1">
    <property type="nucleotide sequence ID" value="NZ_FQZB01000010.1"/>
</dbReference>
<dbReference type="CDD" id="cd00198">
    <property type="entry name" value="vWFA"/>
    <property type="match status" value="1"/>
</dbReference>
<keyword evidence="1" id="KW-1133">Transmembrane helix</keyword>
<name>A0A1M6LIU7_9CLOT</name>
<reference evidence="3 4" key="1">
    <citation type="submission" date="2016-11" db="EMBL/GenBank/DDBJ databases">
        <authorList>
            <person name="Jaros S."/>
            <person name="Januszkiewicz K."/>
            <person name="Wedrychowicz H."/>
        </authorList>
    </citation>
    <scope>NUCLEOTIDE SEQUENCE [LARGE SCALE GENOMIC DNA]</scope>
    <source>
        <strain evidence="3 4">DSM 21758</strain>
    </source>
</reference>
<evidence type="ECO:0000313" key="3">
    <source>
        <dbReference type="EMBL" id="SHJ71126.1"/>
    </source>
</evidence>
<evidence type="ECO:0000256" key="1">
    <source>
        <dbReference type="SAM" id="Phobius"/>
    </source>
</evidence>
<dbReference type="Proteomes" id="UP000184310">
    <property type="component" value="Unassembled WGS sequence"/>
</dbReference>
<dbReference type="AlphaFoldDB" id="A0A1M6LIU7"/>
<feature type="transmembrane region" description="Helical" evidence="1">
    <location>
        <begin position="10"/>
        <end position="29"/>
    </location>
</feature>
<dbReference type="Gene3D" id="3.40.50.410">
    <property type="entry name" value="von Willebrand factor, type A domain"/>
    <property type="match status" value="2"/>
</dbReference>
<organism evidence="3 4">
    <name type="scientific">Clostridium cavendishii DSM 21758</name>
    <dbReference type="NCBI Taxonomy" id="1121302"/>
    <lineage>
        <taxon>Bacteria</taxon>
        <taxon>Bacillati</taxon>
        <taxon>Bacillota</taxon>
        <taxon>Clostridia</taxon>
        <taxon>Eubacteriales</taxon>
        <taxon>Clostridiaceae</taxon>
        <taxon>Clostridium</taxon>
    </lineage>
</organism>
<dbReference type="SMART" id="SM00327">
    <property type="entry name" value="VWA"/>
    <property type="match status" value="2"/>
</dbReference>
<sequence length="968" mass="106737">MKIKINNKRILSIIVVFISVILFGGWIVAKAVGSTSTVNKVTPNLTIASDSNEYNIFQNQVGEFKFTVKPEPIPKNSVDKANRDKHIVLLVNTSRYMDGTKFSEQITSAKEFLKKFNGDSKTTFSIIEFNAVSKIKSKSNEIFKDCRYSSEEASKFLDTLTINNSYGENIGDAIRTTRLFYKNSGIKDNANIDKYMIMLTPNKPSVFSHSQLPWDSDSKKNRQQIGETKIWNWAPDNVKNKCEYFNSTNSDEISGTFWNIELAQYGDGTDPKGYAKEYANMMAQELVTDNIKAYFVGYSNSVDKTTISDIANKANGTLYFANDANELVNLYKAIPDVITLGYDGSGATVKINVPEGLKVYTPVAVGNSAVGWNSSATIALPNVNYRLDGDNYVADPIKVSVKFKAEKAGVFEDINSNGQTSNILLTYNKLDGKAQDVLMDSSIKVNVMKFNPSVAMVASRKSANNNGDTETVQIGSAYDLNYTLNVKSSDPANVLDNAVTAIKNKKIVVAIDSSITDKCKADLNMFVDKTVNSKTSLAIVQYSDIAECLKIDGKSFSNDIASIKKTISSLQTVTNKTRNTGDALRVSAGVLADGDENKSILLISGGNPTSYGSTGSDKYNVKFDEKIKSISIPDTDGYSLEYANLIAKNISERDDLQINLFGINNNSQETNLNEIITSGAGELCASYTSLLGRIDADQVLKGYLKPVSFNSNLKMDNEEEENKAYRCAKIYFANNNGNLSSQDTIKLATLRFTGEGLYKLHNSSNHENEMAYMIGNEQKCTATPMMQVLAIDNCKQAIGLYTNSKEISKVDDKPKVDDVIISRSDKTFDIANKSYFQSGTIIQTTGNDKYSFMIDIAGLNYIGRGTDGKPEITIKLLKIEERKKPDGTTYYQIQDEGLGQELTNKNPVLLDNTGSCKYLITVKGKIDVPGYTENNLYKITVHNKILLNNTIVKDGALNINVVKSPDLF</sequence>
<dbReference type="SUPFAM" id="SSF53300">
    <property type="entry name" value="vWA-like"/>
    <property type="match status" value="2"/>
</dbReference>
<proteinExistence type="predicted"/>
<keyword evidence="1" id="KW-0472">Membrane</keyword>
<dbReference type="Pfam" id="PF00092">
    <property type="entry name" value="VWA"/>
    <property type="match status" value="2"/>
</dbReference>
<dbReference type="InterPro" id="IPR036465">
    <property type="entry name" value="vWFA_dom_sf"/>
</dbReference>
<dbReference type="InterPro" id="IPR002035">
    <property type="entry name" value="VWF_A"/>
</dbReference>
<gene>
    <name evidence="3" type="ORF">SAMN02745163_02396</name>
</gene>
<keyword evidence="1" id="KW-0812">Transmembrane</keyword>
<protein>
    <submittedName>
        <fullName evidence="3">von Willebrand factor type A domain-containing protein</fullName>
    </submittedName>
</protein>
<evidence type="ECO:0000313" key="4">
    <source>
        <dbReference type="Proteomes" id="UP000184310"/>
    </source>
</evidence>
<keyword evidence="4" id="KW-1185">Reference proteome</keyword>
<dbReference type="STRING" id="1121302.SAMN02745163_02396"/>
<feature type="domain" description="VWFA" evidence="2">
    <location>
        <begin position="490"/>
        <end position="707"/>
    </location>
</feature>